<keyword evidence="3" id="KW-1185">Reference proteome</keyword>
<proteinExistence type="predicted"/>
<organism evidence="2 3">
    <name type="scientific">Thermococcus waiotapuensis</name>
    <dbReference type="NCBI Taxonomy" id="90909"/>
    <lineage>
        <taxon>Archaea</taxon>
        <taxon>Methanobacteriati</taxon>
        <taxon>Methanobacteriota</taxon>
        <taxon>Thermococci</taxon>
        <taxon>Thermococcales</taxon>
        <taxon>Thermococcaceae</taxon>
        <taxon>Thermococcus</taxon>
    </lineage>
</organism>
<protein>
    <submittedName>
        <fullName evidence="2">Uncharacterized protein</fullName>
    </submittedName>
</protein>
<name>A0AAE4NWA9_9EURY</name>
<dbReference type="EMBL" id="JAVDZE010000002">
    <property type="protein sequence ID" value="MDV3103860.1"/>
    <property type="molecule type" value="Genomic_DNA"/>
</dbReference>
<dbReference type="AlphaFoldDB" id="A0AAE4NWA9"/>
<dbReference type="RefSeq" id="WP_315341318.1">
    <property type="nucleotide sequence ID" value="NZ_JAVDZE010000002.1"/>
</dbReference>
<feature type="region of interest" description="Disordered" evidence="1">
    <location>
        <begin position="153"/>
        <end position="173"/>
    </location>
</feature>
<reference evidence="2 3" key="1">
    <citation type="submission" date="2023-08" db="EMBL/GenBank/DDBJ databases">
        <title>Draft genome sequence of Thermococcus waiotapuensis WT1T, a thermophilic sulphur-dependent archaeon from order Thermococcales.</title>
        <authorList>
            <person name="Manners S.H."/>
            <person name="Carere C.R."/>
            <person name="Dhami M.K."/>
            <person name="Dobson R.C.J."/>
            <person name="Stott M.B."/>
        </authorList>
    </citation>
    <scope>NUCLEOTIDE SEQUENCE [LARGE SCALE GENOMIC DNA]</scope>
    <source>
        <strain evidence="2 3">WT1</strain>
    </source>
</reference>
<comment type="caution">
    <text evidence="2">The sequence shown here is derived from an EMBL/GenBank/DDBJ whole genome shotgun (WGS) entry which is preliminary data.</text>
</comment>
<sequence length="477" mass="52772">MKWKKPMIIVSLLLLLGSLGVYVKSSPMGGVKIEVVDANGKAITDYGEVYYSVWTFDENGSFEVLKKGVLKGGLFFSGNRIELSKAETEKLRKMAQKMYSKTAFVGIDLWVVGEGKLYTLPPMSLELDASEDGLFATGFSLHPDFRDAIVTEITPEKESSQGNSGGRGAQKEEPEFVVPIIPREYKWVTVAETSYSDVEIPVLIIRNMAWSDVIGTLQIGTSQSDYIGPEVTVAFGKLISRKTAFDPDSIKLKALGRSFTNRYRGGSILTVPKEKTWGYLWIKGKIHYIYQQEYVCGIGADPGLPGCEPTGNERYIAKIDEFSISGKYGEVLNIESGATLERPPYLLPFDALEQSPALEGPMGRDVYLENFFGEIYDGTDGYSFGVGVPVGALINVLTGHSLPPWVDTLVVGFSAKGESYYAIMGEVRNNGPMEPVRFVGYKSSYKMSIPVKKSPWEFWKSEHVDTNVPVGFFIDVR</sequence>
<gene>
    <name evidence="2" type="ORF">RBI02_04780</name>
</gene>
<dbReference type="Proteomes" id="UP001245683">
    <property type="component" value="Unassembled WGS sequence"/>
</dbReference>
<evidence type="ECO:0000256" key="1">
    <source>
        <dbReference type="SAM" id="MobiDB-lite"/>
    </source>
</evidence>
<evidence type="ECO:0000313" key="3">
    <source>
        <dbReference type="Proteomes" id="UP001245683"/>
    </source>
</evidence>
<accession>A0AAE4NWA9</accession>
<evidence type="ECO:0000313" key="2">
    <source>
        <dbReference type="EMBL" id="MDV3103860.1"/>
    </source>
</evidence>